<keyword evidence="9" id="KW-1185">Reference proteome</keyword>
<reference evidence="8 9" key="1">
    <citation type="submission" date="2019-01" db="EMBL/GenBank/DDBJ databases">
        <authorList>
            <person name="Sayadi A."/>
        </authorList>
    </citation>
    <scope>NUCLEOTIDE SEQUENCE [LARGE SCALE GENOMIC DNA]</scope>
</reference>
<dbReference type="InterPro" id="IPR001254">
    <property type="entry name" value="Trypsin_dom"/>
</dbReference>
<feature type="signal peptide" evidence="6">
    <location>
        <begin position="1"/>
        <end position="19"/>
    </location>
</feature>
<dbReference type="GO" id="GO:0006508">
    <property type="term" value="P:proteolysis"/>
    <property type="evidence" value="ECO:0007669"/>
    <property type="project" value="UniProtKB-KW"/>
</dbReference>
<feature type="domain" description="Peptidase S1" evidence="7">
    <location>
        <begin position="1"/>
        <end position="257"/>
    </location>
</feature>
<dbReference type="PANTHER" id="PTHR24264">
    <property type="entry name" value="TRYPSIN-RELATED"/>
    <property type="match status" value="1"/>
</dbReference>
<dbReference type="InterPro" id="IPR018114">
    <property type="entry name" value="TRYPSIN_HIS"/>
</dbReference>
<sequence>MNYIYFITLTFSILQSTRCQNLSECHTKDLAKSLVIITPKFPAVFCTGTLLNSKYALTAAHCILKTTMYVYAGLGENSAEEAKLVKSEVEGYHIHSRYERGKMLNDIAILVLSSHIEESDLIQYVHFRISSAHAYEWSSCKEDAFVMGLLQVNESSTSGTIYCSTATVYSGDECKQFFTKGNFERDFCVTLDHRDLACVGDSGGPVFCGDSQVGLISWGGCVSAMLCKVWGMPTRDSKFVGLGIGKRLLGGVDKRLCAGGGCARVDPDSPKTMSGFPAAVVNVDKKINFLRHYAGDIRADSAAPESLYRRFSGRVITCNLLFLVFTMFIKFSDL</sequence>
<evidence type="ECO:0000256" key="4">
    <source>
        <dbReference type="ARBA" id="ARBA00022801"/>
    </source>
</evidence>
<evidence type="ECO:0000256" key="1">
    <source>
        <dbReference type="ARBA" id="ARBA00004613"/>
    </source>
</evidence>
<dbReference type="PROSITE" id="PS00134">
    <property type="entry name" value="TRYPSIN_HIS"/>
    <property type="match status" value="1"/>
</dbReference>
<dbReference type="PRINTS" id="PR00722">
    <property type="entry name" value="CHYMOTRYPSIN"/>
</dbReference>
<accession>A0A653C025</accession>
<keyword evidence="5" id="KW-0720">Serine protease</keyword>
<evidence type="ECO:0000256" key="5">
    <source>
        <dbReference type="ARBA" id="ARBA00022825"/>
    </source>
</evidence>
<dbReference type="EMBL" id="CAACVG010006692">
    <property type="protein sequence ID" value="VEN41100.1"/>
    <property type="molecule type" value="Genomic_DNA"/>
</dbReference>
<dbReference type="Gene3D" id="2.40.10.10">
    <property type="entry name" value="Trypsin-like serine proteases"/>
    <property type="match status" value="2"/>
</dbReference>
<evidence type="ECO:0000256" key="6">
    <source>
        <dbReference type="SAM" id="SignalP"/>
    </source>
</evidence>
<dbReference type="SUPFAM" id="SSF50494">
    <property type="entry name" value="Trypsin-like serine proteases"/>
    <property type="match status" value="1"/>
</dbReference>
<dbReference type="InterPro" id="IPR050127">
    <property type="entry name" value="Serine_Proteases_S1"/>
</dbReference>
<dbReference type="InterPro" id="IPR009003">
    <property type="entry name" value="Peptidase_S1_PA"/>
</dbReference>
<protein>
    <recommendedName>
        <fullName evidence="7">Peptidase S1 domain-containing protein</fullName>
    </recommendedName>
</protein>
<feature type="chain" id="PRO_5024971395" description="Peptidase S1 domain-containing protein" evidence="6">
    <location>
        <begin position="20"/>
        <end position="334"/>
    </location>
</feature>
<dbReference type="Proteomes" id="UP000410492">
    <property type="component" value="Unassembled WGS sequence"/>
</dbReference>
<dbReference type="Pfam" id="PF00089">
    <property type="entry name" value="Trypsin"/>
    <property type="match status" value="1"/>
</dbReference>
<dbReference type="InterPro" id="IPR043504">
    <property type="entry name" value="Peptidase_S1_PA_chymotrypsin"/>
</dbReference>
<keyword evidence="3" id="KW-0645">Protease</keyword>
<dbReference type="GO" id="GO:0005615">
    <property type="term" value="C:extracellular space"/>
    <property type="evidence" value="ECO:0007669"/>
    <property type="project" value="TreeGrafter"/>
</dbReference>
<dbReference type="OrthoDB" id="7726766at2759"/>
<gene>
    <name evidence="8" type="ORF">CALMAC_LOCUS5047</name>
</gene>
<organism evidence="8 9">
    <name type="scientific">Callosobruchus maculatus</name>
    <name type="common">Southern cowpea weevil</name>
    <name type="synonym">Pulse bruchid</name>
    <dbReference type="NCBI Taxonomy" id="64391"/>
    <lineage>
        <taxon>Eukaryota</taxon>
        <taxon>Metazoa</taxon>
        <taxon>Ecdysozoa</taxon>
        <taxon>Arthropoda</taxon>
        <taxon>Hexapoda</taxon>
        <taxon>Insecta</taxon>
        <taxon>Pterygota</taxon>
        <taxon>Neoptera</taxon>
        <taxon>Endopterygota</taxon>
        <taxon>Coleoptera</taxon>
        <taxon>Polyphaga</taxon>
        <taxon>Cucujiformia</taxon>
        <taxon>Chrysomeloidea</taxon>
        <taxon>Chrysomelidae</taxon>
        <taxon>Bruchinae</taxon>
        <taxon>Bruchini</taxon>
        <taxon>Callosobruchus</taxon>
    </lineage>
</organism>
<dbReference type="PANTHER" id="PTHR24264:SF65">
    <property type="entry name" value="SRCR DOMAIN-CONTAINING PROTEIN"/>
    <property type="match status" value="1"/>
</dbReference>
<dbReference type="GO" id="GO:0004252">
    <property type="term" value="F:serine-type endopeptidase activity"/>
    <property type="evidence" value="ECO:0007669"/>
    <property type="project" value="InterPro"/>
</dbReference>
<name>A0A653C025_CALMS</name>
<evidence type="ECO:0000259" key="7">
    <source>
        <dbReference type="PROSITE" id="PS50240"/>
    </source>
</evidence>
<keyword evidence="6" id="KW-0732">Signal</keyword>
<dbReference type="InterPro" id="IPR001314">
    <property type="entry name" value="Peptidase_S1A"/>
</dbReference>
<evidence type="ECO:0000256" key="2">
    <source>
        <dbReference type="ARBA" id="ARBA00022525"/>
    </source>
</evidence>
<comment type="subcellular location">
    <subcellularLocation>
        <location evidence="1">Secreted</location>
    </subcellularLocation>
</comment>
<keyword evidence="2" id="KW-0964">Secreted</keyword>
<dbReference type="AlphaFoldDB" id="A0A653C025"/>
<dbReference type="PROSITE" id="PS50240">
    <property type="entry name" value="TRYPSIN_DOM"/>
    <property type="match status" value="1"/>
</dbReference>
<evidence type="ECO:0000256" key="3">
    <source>
        <dbReference type="ARBA" id="ARBA00022670"/>
    </source>
</evidence>
<dbReference type="SMART" id="SM00020">
    <property type="entry name" value="Tryp_SPc"/>
    <property type="match status" value="1"/>
</dbReference>
<evidence type="ECO:0000313" key="8">
    <source>
        <dbReference type="EMBL" id="VEN41100.1"/>
    </source>
</evidence>
<proteinExistence type="predicted"/>
<keyword evidence="4" id="KW-0378">Hydrolase</keyword>
<evidence type="ECO:0000313" key="9">
    <source>
        <dbReference type="Proteomes" id="UP000410492"/>
    </source>
</evidence>